<protein>
    <recommendedName>
        <fullName evidence="1">F-box domain-containing protein</fullName>
    </recommendedName>
</protein>
<dbReference type="InterPro" id="IPR001810">
    <property type="entry name" value="F-box_dom"/>
</dbReference>
<dbReference type="Proteomes" id="UP000054097">
    <property type="component" value="Unassembled WGS sequence"/>
</dbReference>
<feature type="domain" description="F-box" evidence="1">
    <location>
        <begin position="1"/>
        <end position="44"/>
    </location>
</feature>
<dbReference type="EMBL" id="KN824312">
    <property type="protein sequence ID" value="KIM25681.1"/>
    <property type="molecule type" value="Genomic_DNA"/>
</dbReference>
<evidence type="ECO:0000313" key="2">
    <source>
        <dbReference type="EMBL" id="KIM25681.1"/>
    </source>
</evidence>
<accession>A0A0C3B2E8</accession>
<dbReference type="PROSITE" id="PS50181">
    <property type="entry name" value="FBOX"/>
    <property type="match status" value="1"/>
</dbReference>
<dbReference type="HOGENOM" id="CLU_027222_0_0_1"/>
<reference evidence="2 3" key="1">
    <citation type="submission" date="2014-04" db="EMBL/GenBank/DDBJ databases">
        <authorList>
            <consortium name="DOE Joint Genome Institute"/>
            <person name="Kuo A."/>
            <person name="Zuccaro A."/>
            <person name="Kohler A."/>
            <person name="Nagy L.G."/>
            <person name="Floudas D."/>
            <person name="Copeland A."/>
            <person name="Barry K.W."/>
            <person name="Cichocki N."/>
            <person name="Veneault-Fourrey C."/>
            <person name="LaButti K."/>
            <person name="Lindquist E.A."/>
            <person name="Lipzen A."/>
            <person name="Lundell T."/>
            <person name="Morin E."/>
            <person name="Murat C."/>
            <person name="Sun H."/>
            <person name="Tunlid A."/>
            <person name="Henrissat B."/>
            <person name="Grigoriev I.V."/>
            <person name="Hibbett D.S."/>
            <person name="Martin F."/>
            <person name="Nordberg H.P."/>
            <person name="Cantor M.N."/>
            <person name="Hua S.X."/>
        </authorList>
    </citation>
    <scope>NUCLEOTIDE SEQUENCE [LARGE SCALE GENOMIC DNA]</scope>
    <source>
        <strain evidence="2 3">MAFF 305830</strain>
    </source>
</reference>
<reference evidence="3" key="2">
    <citation type="submission" date="2015-01" db="EMBL/GenBank/DDBJ databases">
        <title>Evolutionary Origins and Diversification of the Mycorrhizal Mutualists.</title>
        <authorList>
            <consortium name="DOE Joint Genome Institute"/>
            <consortium name="Mycorrhizal Genomics Consortium"/>
            <person name="Kohler A."/>
            <person name="Kuo A."/>
            <person name="Nagy L.G."/>
            <person name="Floudas D."/>
            <person name="Copeland A."/>
            <person name="Barry K.W."/>
            <person name="Cichocki N."/>
            <person name="Veneault-Fourrey C."/>
            <person name="LaButti K."/>
            <person name="Lindquist E.A."/>
            <person name="Lipzen A."/>
            <person name="Lundell T."/>
            <person name="Morin E."/>
            <person name="Murat C."/>
            <person name="Riley R."/>
            <person name="Ohm R."/>
            <person name="Sun H."/>
            <person name="Tunlid A."/>
            <person name="Henrissat B."/>
            <person name="Grigoriev I.V."/>
            <person name="Hibbett D.S."/>
            <person name="Martin F."/>
        </authorList>
    </citation>
    <scope>NUCLEOTIDE SEQUENCE [LARGE SCALE GENOMIC DNA]</scope>
    <source>
        <strain evidence="3">MAFF 305830</strain>
    </source>
</reference>
<sequence length="461" mass="51630">MLCDLPIELLEIILAHCSKATIKTICLVSRDLYRLAIQHLYRLVLPTDTRRTIQLFWSLVYAPLVAGSIRTLHVRAPFTLAGDVFKVPAEMEIGHSVNEPDWNAKFDYWVKKAVQSASIHRSQQSPGALLLAQSSPEEQLFFDSAMMHSLPVAFIEHAFRNMTSLQTLVVHTPSHPHMWTFTCELPALRHITIHKHADSSLLVCWLAKQPGLTSIQYSPSPQYLQGWFPNEGPEVEPHFLPNLREITTDMVGVIVFVPGRPVETLNLDVPRGATLQDDGSGVNSNEGGPINARVFDKKNFARALRASTTPIKRLTLSGVRISDVNPFLQLVTKTLPSLTYLNIKMDWENQGIDAMLEEHLGSLPHLTVLEAPNDHQRAGAIVSTEGQSQGDFPDREKQLATVTRWARLAHRLSTVVLHPESPTMESLARSSEAYGIRKYTVSIIRWAIHRNGPNIEVSLLE</sequence>
<keyword evidence="3" id="KW-1185">Reference proteome</keyword>
<dbReference type="SUPFAM" id="SSF52047">
    <property type="entry name" value="RNI-like"/>
    <property type="match status" value="1"/>
</dbReference>
<evidence type="ECO:0000313" key="3">
    <source>
        <dbReference type="Proteomes" id="UP000054097"/>
    </source>
</evidence>
<evidence type="ECO:0000259" key="1">
    <source>
        <dbReference type="PROSITE" id="PS50181"/>
    </source>
</evidence>
<gene>
    <name evidence="2" type="ORF">M408DRAFT_10311</name>
</gene>
<organism evidence="2 3">
    <name type="scientific">Serendipita vermifera MAFF 305830</name>
    <dbReference type="NCBI Taxonomy" id="933852"/>
    <lineage>
        <taxon>Eukaryota</taxon>
        <taxon>Fungi</taxon>
        <taxon>Dikarya</taxon>
        <taxon>Basidiomycota</taxon>
        <taxon>Agaricomycotina</taxon>
        <taxon>Agaricomycetes</taxon>
        <taxon>Sebacinales</taxon>
        <taxon>Serendipitaceae</taxon>
        <taxon>Serendipita</taxon>
    </lineage>
</organism>
<dbReference type="OrthoDB" id="613763at2759"/>
<dbReference type="AlphaFoldDB" id="A0A0C3B2E8"/>
<name>A0A0C3B2E8_SERVB</name>
<proteinExistence type="predicted"/>